<protein>
    <submittedName>
        <fullName evidence="1">Uncharacterized protein</fullName>
    </submittedName>
</protein>
<evidence type="ECO:0000313" key="2">
    <source>
        <dbReference type="Proteomes" id="UP001226434"/>
    </source>
</evidence>
<reference evidence="1 2" key="1">
    <citation type="submission" date="2023-05" db="EMBL/GenBank/DDBJ databases">
        <title>Genome sequence of Pinibacter sp. MAH-24.</title>
        <authorList>
            <person name="Huq M.A."/>
        </authorList>
    </citation>
    <scope>NUCLEOTIDE SEQUENCE [LARGE SCALE GENOMIC DNA]</scope>
    <source>
        <strain evidence="1 2">MAH-24</strain>
    </source>
</reference>
<comment type="caution">
    <text evidence="1">The sequence shown here is derived from an EMBL/GenBank/DDBJ whole genome shotgun (WGS) entry which is preliminary data.</text>
</comment>
<dbReference type="EMBL" id="JASBRG010000007">
    <property type="protein sequence ID" value="MDI3321026.1"/>
    <property type="molecule type" value="Genomic_DNA"/>
</dbReference>
<sequence>MKTILVITSLFLSSIAFCQQHKKAKSIDAAYYGLDTICKIVKGDFSDIADRLESRLQAAHLKDSSLFNLKDSAATNISYFRYCGPTGEYLLVKICVDSSGKFRSYDVSHNTVKDKKYDKRAVKVLNAMQSFDYSPIMKKRGVLRTSCYITDATDVFLIVNNKSGVLNGLGVVSLGSNDRLGADYAFLLMICGGII</sequence>
<dbReference type="RefSeq" id="WP_282335129.1">
    <property type="nucleotide sequence ID" value="NZ_JASBRG010000007.1"/>
</dbReference>
<name>A0ABT6REM2_9BACT</name>
<organism evidence="1 2">
    <name type="scientific">Pinibacter soli</name>
    <dbReference type="NCBI Taxonomy" id="3044211"/>
    <lineage>
        <taxon>Bacteria</taxon>
        <taxon>Pseudomonadati</taxon>
        <taxon>Bacteroidota</taxon>
        <taxon>Chitinophagia</taxon>
        <taxon>Chitinophagales</taxon>
        <taxon>Chitinophagaceae</taxon>
        <taxon>Pinibacter</taxon>
    </lineage>
</organism>
<dbReference type="Proteomes" id="UP001226434">
    <property type="component" value="Unassembled WGS sequence"/>
</dbReference>
<proteinExistence type="predicted"/>
<keyword evidence="2" id="KW-1185">Reference proteome</keyword>
<accession>A0ABT6REM2</accession>
<gene>
    <name evidence="1" type="ORF">QJ048_14635</name>
</gene>
<evidence type="ECO:0000313" key="1">
    <source>
        <dbReference type="EMBL" id="MDI3321026.1"/>
    </source>
</evidence>